<gene>
    <name evidence="2" type="ORF">NIES4072_40630</name>
</gene>
<dbReference type="Gene3D" id="3.40.50.300">
    <property type="entry name" value="P-loop containing nucleotide triphosphate hydrolases"/>
    <property type="match status" value="1"/>
</dbReference>
<dbReference type="InterPro" id="IPR027417">
    <property type="entry name" value="P-loop_NTPase"/>
</dbReference>
<dbReference type="SUPFAM" id="SSF52540">
    <property type="entry name" value="P-loop containing nucleoside triphosphate hydrolases"/>
    <property type="match status" value="1"/>
</dbReference>
<evidence type="ECO:0000259" key="1">
    <source>
        <dbReference type="SMART" id="SM00382"/>
    </source>
</evidence>
<dbReference type="AlphaFoldDB" id="A0A2R5FNN9"/>
<dbReference type="InterPro" id="IPR003593">
    <property type="entry name" value="AAA+_ATPase"/>
</dbReference>
<evidence type="ECO:0000313" key="2">
    <source>
        <dbReference type="EMBL" id="GBG20386.1"/>
    </source>
</evidence>
<dbReference type="EMBL" id="BDUD01000001">
    <property type="protein sequence ID" value="GBG20386.1"/>
    <property type="molecule type" value="Genomic_DNA"/>
</dbReference>
<dbReference type="Proteomes" id="UP000245124">
    <property type="component" value="Unassembled WGS sequence"/>
</dbReference>
<feature type="domain" description="AAA+ ATPase" evidence="1">
    <location>
        <begin position="56"/>
        <end position="263"/>
    </location>
</feature>
<organism evidence="2 3">
    <name type="scientific">Nostoc commune NIES-4072</name>
    <dbReference type="NCBI Taxonomy" id="2005467"/>
    <lineage>
        <taxon>Bacteria</taxon>
        <taxon>Bacillati</taxon>
        <taxon>Cyanobacteriota</taxon>
        <taxon>Cyanophyceae</taxon>
        <taxon>Nostocales</taxon>
        <taxon>Nostocaceae</taxon>
        <taxon>Nostoc</taxon>
    </lineage>
</organism>
<reference evidence="2 3" key="1">
    <citation type="submission" date="2017-06" db="EMBL/GenBank/DDBJ databases">
        <title>Genome sequencing of cyanobaciteial culture collection at National Institute for Environmental Studies (NIES).</title>
        <authorList>
            <person name="Hirose Y."/>
            <person name="Shimura Y."/>
            <person name="Fujisawa T."/>
            <person name="Nakamura Y."/>
            <person name="Kawachi M."/>
        </authorList>
    </citation>
    <scope>NUCLEOTIDE SEQUENCE [LARGE SCALE GENOMIC DNA]</scope>
    <source>
        <strain evidence="2 3">NIES-4072</strain>
    </source>
</reference>
<protein>
    <submittedName>
        <fullName evidence="2">AAA ATPase</fullName>
    </submittedName>
</protein>
<sequence>MALSMSEDLLNSFQEAYSNLELFPLMEQNEMERFRVEYGDDLIADLNQLVEDSPNGDGKIVFTGHRGCGKSTLLAEFSRQIQDKYFVVLFSIADKIEMSAVNHINILFAIAVNLMTEAEARKVDIPQSTKEALYKWFATRTRTEESNLQAEISVGFDLLKLISSKLKADASVRDEIKQEFERKLSDLVARINEIAALIQAATKQNVLVIIDDLDKLDLGRVNEIYRDNIKALCQPNFQIIYTIPIAVLRETFISTIIATETNDQVVAMPVLKIFDKGKNRFPNAQPRPEATKILGEVLQKRISSELITAETAEKIVIYSGGVLRELIRISKECCRICLRMIRRNPTAEVIIDDKILLQAINKIRNDFSIRLGKVDTDILQSVYEQFMPNDPKQAEFLDLLHGLYVLEYRTDETWYDVHPIIIESLKRQGAINVK</sequence>
<dbReference type="InterPro" id="IPR041664">
    <property type="entry name" value="AAA_16"/>
</dbReference>
<keyword evidence="3" id="KW-1185">Reference proteome</keyword>
<dbReference type="Pfam" id="PF13191">
    <property type="entry name" value="AAA_16"/>
    <property type="match status" value="1"/>
</dbReference>
<dbReference type="CDD" id="cd01983">
    <property type="entry name" value="SIMIBI"/>
    <property type="match status" value="1"/>
</dbReference>
<comment type="caution">
    <text evidence="2">The sequence shown here is derived from an EMBL/GenBank/DDBJ whole genome shotgun (WGS) entry which is preliminary data.</text>
</comment>
<accession>A0A2R5FNN9</accession>
<name>A0A2R5FNN9_NOSCO</name>
<dbReference type="SMART" id="SM00382">
    <property type="entry name" value="AAA"/>
    <property type="match status" value="1"/>
</dbReference>
<proteinExistence type="predicted"/>
<evidence type="ECO:0000313" key="3">
    <source>
        <dbReference type="Proteomes" id="UP000245124"/>
    </source>
</evidence>